<evidence type="ECO:0000256" key="7">
    <source>
        <dbReference type="PROSITE-ProRule" id="PRU01091"/>
    </source>
</evidence>
<dbReference type="FunFam" id="3.40.50.2300:FF:000001">
    <property type="entry name" value="DNA-binding response regulator PhoB"/>
    <property type="match status" value="1"/>
</dbReference>
<gene>
    <name evidence="10" type="ORF">C0184_11930</name>
</gene>
<dbReference type="SMART" id="SM00862">
    <property type="entry name" value="Trans_reg_C"/>
    <property type="match status" value="1"/>
</dbReference>
<evidence type="ECO:0000256" key="1">
    <source>
        <dbReference type="ARBA" id="ARBA00022553"/>
    </source>
</evidence>
<name>A0A2J6X0W2_9CHLR</name>
<keyword evidence="2" id="KW-0902">Two-component regulatory system</keyword>
<dbReference type="SUPFAM" id="SSF46894">
    <property type="entry name" value="C-terminal effector domain of the bipartite response regulators"/>
    <property type="match status" value="1"/>
</dbReference>
<dbReference type="EMBL" id="PNIQ01000798">
    <property type="protein sequence ID" value="PMP77441.1"/>
    <property type="molecule type" value="Genomic_DNA"/>
</dbReference>
<evidence type="ECO:0000256" key="6">
    <source>
        <dbReference type="PROSITE-ProRule" id="PRU00169"/>
    </source>
</evidence>
<dbReference type="GO" id="GO:0000976">
    <property type="term" value="F:transcription cis-regulatory region binding"/>
    <property type="evidence" value="ECO:0007669"/>
    <property type="project" value="TreeGrafter"/>
</dbReference>
<dbReference type="Pfam" id="PF00072">
    <property type="entry name" value="Response_reg"/>
    <property type="match status" value="1"/>
</dbReference>
<dbReference type="InterPro" id="IPR001867">
    <property type="entry name" value="OmpR/PhoB-type_DNA-bd"/>
</dbReference>
<evidence type="ECO:0000256" key="3">
    <source>
        <dbReference type="ARBA" id="ARBA00023015"/>
    </source>
</evidence>
<dbReference type="CDD" id="cd00383">
    <property type="entry name" value="trans_reg_C"/>
    <property type="match status" value="1"/>
</dbReference>
<evidence type="ECO:0000256" key="2">
    <source>
        <dbReference type="ARBA" id="ARBA00023012"/>
    </source>
</evidence>
<dbReference type="InterPro" id="IPR036388">
    <property type="entry name" value="WH-like_DNA-bd_sf"/>
</dbReference>
<accession>A0A2J6X0W2</accession>
<dbReference type="PROSITE" id="PS50110">
    <property type="entry name" value="RESPONSE_REGULATORY"/>
    <property type="match status" value="1"/>
</dbReference>
<dbReference type="InterPro" id="IPR039420">
    <property type="entry name" value="WalR-like"/>
</dbReference>
<dbReference type="GO" id="GO:0006355">
    <property type="term" value="P:regulation of DNA-templated transcription"/>
    <property type="evidence" value="ECO:0007669"/>
    <property type="project" value="InterPro"/>
</dbReference>
<comment type="caution">
    <text evidence="10">The sequence shown here is derived from an EMBL/GenBank/DDBJ whole genome shotgun (WGS) entry which is preliminary data.</text>
</comment>
<feature type="domain" description="OmpR/PhoB-type" evidence="9">
    <location>
        <begin position="130"/>
        <end position="229"/>
    </location>
</feature>
<dbReference type="Gene3D" id="1.10.10.10">
    <property type="entry name" value="Winged helix-like DNA-binding domain superfamily/Winged helix DNA-binding domain"/>
    <property type="match status" value="1"/>
</dbReference>
<dbReference type="PANTHER" id="PTHR48111:SF4">
    <property type="entry name" value="DNA-BINDING DUAL TRANSCRIPTIONAL REGULATOR OMPR"/>
    <property type="match status" value="1"/>
</dbReference>
<evidence type="ECO:0000256" key="5">
    <source>
        <dbReference type="ARBA" id="ARBA00023163"/>
    </source>
</evidence>
<dbReference type="InterPro" id="IPR001789">
    <property type="entry name" value="Sig_transdc_resp-reg_receiver"/>
</dbReference>
<dbReference type="Pfam" id="PF00486">
    <property type="entry name" value="Trans_reg_C"/>
    <property type="match status" value="1"/>
</dbReference>
<dbReference type="GO" id="GO:0005829">
    <property type="term" value="C:cytosol"/>
    <property type="evidence" value="ECO:0007669"/>
    <property type="project" value="TreeGrafter"/>
</dbReference>
<keyword evidence="5" id="KW-0804">Transcription</keyword>
<dbReference type="GO" id="GO:0032993">
    <property type="term" value="C:protein-DNA complex"/>
    <property type="evidence" value="ECO:0007669"/>
    <property type="project" value="TreeGrafter"/>
</dbReference>
<feature type="domain" description="Response regulatory" evidence="8">
    <location>
        <begin position="5"/>
        <end position="118"/>
    </location>
</feature>
<evidence type="ECO:0000259" key="9">
    <source>
        <dbReference type="PROSITE" id="PS51755"/>
    </source>
</evidence>
<dbReference type="InterPro" id="IPR011006">
    <property type="entry name" value="CheY-like_superfamily"/>
</dbReference>
<evidence type="ECO:0000259" key="8">
    <source>
        <dbReference type="PROSITE" id="PS50110"/>
    </source>
</evidence>
<dbReference type="SUPFAM" id="SSF52172">
    <property type="entry name" value="CheY-like"/>
    <property type="match status" value="1"/>
</dbReference>
<dbReference type="FunFam" id="1.10.10.10:FF:000018">
    <property type="entry name" value="DNA-binding response regulator ResD"/>
    <property type="match status" value="1"/>
</dbReference>
<dbReference type="Gene3D" id="6.10.250.690">
    <property type="match status" value="1"/>
</dbReference>
<dbReference type="AlphaFoldDB" id="A0A2J6X0W2"/>
<evidence type="ECO:0000256" key="4">
    <source>
        <dbReference type="ARBA" id="ARBA00023125"/>
    </source>
</evidence>
<feature type="modified residue" description="4-aspartylphosphate" evidence="6">
    <location>
        <position position="54"/>
    </location>
</feature>
<reference evidence="10 11" key="1">
    <citation type="submission" date="2018-01" db="EMBL/GenBank/DDBJ databases">
        <title>Metagenomic assembled genomes from two thermal pools in the Uzon Caldera, Kamchatka, Russia.</title>
        <authorList>
            <person name="Wilkins L."/>
            <person name="Ettinger C."/>
        </authorList>
    </citation>
    <scope>NUCLEOTIDE SEQUENCE [LARGE SCALE GENOMIC DNA]</scope>
    <source>
        <strain evidence="10">ZAV-02</strain>
    </source>
</reference>
<keyword evidence="4 7" id="KW-0238">DNA-binding</keyword>
<dbReference type="Proteomes" id="UP000243376">
    <property type="component" value="Unassembled WGS sequence"/>
</dbReference>
<protein>
    <submittedName>
        <fullName evidence="10">DNA-binding response regulator</fullName>
    </submittedName>
</protein>
<feature type="DNA-binding region" description="OmpR/PhoB-type" evidence="7">
    <location>
        <begin position="130"/>
        <end position="229"/>
    </location>
</feature>
<sequence length="231" mass="26020">MPTPTILIVDDEARLRELVRRYLEQAGFQVMQSADGISALDQVRAWNPDVVILDIMLPVLDGLAVCRRLRTFSDAYILMLTARAEEADRVTGLETGADDYLTKPFAPRELVARVRALLRRPRHTQVSTPSSLIHYGGLVIDPVAHTVALDGQLLTLTPIEYTLLSVMAAAPGRVFSRTQLLDRIWGNDYFGDEHVVEVHIANLRKKLGDNPNRPQYIFTVRGIGYRFGERR</sequence>
<dbReference type="PANTHER" id="PTHR48111">
    <property type="entry name" value="REGULATOR OF RPOS"/>
    <property type="match status" value="1"/>
</dbReference>
<evidence type="ECO:0000313" key="11">
    <source>
        <dbReference type="Proteomes" id="UP000243376"/>
    </source>
</evidence>
<dbReference type="InterPro" id="IPR016032">
    <property type="entry name" value="Sig_transdc_resp-reg_C-effctor"/>
</dbReference>
<dbReference type="GO" id="GO:0000156">
    <property type="term" value="F:phosphorelay response regulator activity"/>
    <property type="evidence" value="ECO:0007669"/>
    <property type="project" value="TreeGrafter"/>
</dbReference>
<keyword evidence="3" id="KW-0805">Transcription regulation</keyword>
<proteinExistence type="predicted"/>
<keyword evidence="1 6" id="KW-0597">Phosphoprotein</keyword>
<organism evidence="10 11">
    <name type="scientific">Chloroflexus aggregans</name>
    <dbReference type="NCBI Taxonomy" id="152260"/>
    <lineage>
        <taxon>Bacteria</taxon>
        <taxon>Bacillati</taxon>
        <taxon>Chloroflexota</taxon>
        <taxon>Chloroflexia</taxon>
        <taxon>Chloroflexales</taxon>
        <taxon>Chloroflexineae</taxon>
        <taxon>Chloroflexaceae</taxon>
        <taxon>Chloroflexus</taxon>
    </lineage>
</organism>
<evidence type="ECO:0000313" key="10">
    <source>
        <dbReference type="EMBL" id="PMP77441.1"/>
    </source>
</evidence>
<dbReference type="PROSITE" id="PS51755">
    <property type="entry name" value="OMPR_PHOB"/>
    <property type="match status" value="1"/>
</dbReference>
<dbReference type="SMART" id="SM00448">
    <property type="entry name" value="REC"/>
    <property type="match status" value="1"/>
</dbReference>
<dbReference type="CDD" id="cd17574">
    <property type="entry name" value="REC_OmpR"/>
    <property type="match status" value="1"/>
</dbReference>
<dbReference type="Gene3D" id="3.40.50.2300">
    <property type="match status" value="1"/>
</dbReference>